<dbReference type="AlphaFoldDB" id="A0A4R6Q1D1"/>
<keyword evidence="4 8" id="KW-1133">Transmembrane helix</keyword>
<keyword evidence="2" id="KW-0813">Transport</keyword>
<comment type="subcellular location">
    <subcellularLocation>
        <location evidence="1">Membrane</location>
        <topology evidence="1">Multi-pass membrane protein</topology>
    </subcellularLocation>
</comment>
<dbReference type="PANTHER" id="PTHR11537:SF254">
    <property type="entry name" value="POTASSIUM VOLTAGE-GATED CHANNEL PROTEIN SHAB"/>
    <property type="match status" value="1"/>
</dbReference>
<keyword evidence="3 8" id="KW-0812">Transmembrane</keyword>
<dbReference type="RefSeq" id="WP_243108556.1">
    <property type="nucleotide sequence ID" value="NZ_SNXO01000021.1"/>
</dbReference>
<evidence type="ECO:0000256" key="3">
    <source>
        <dbReference type="ARBA" id="ARBA00022692"/>
    </source>
</evidence>
<gene>
    <name evidence="10" type="ORF">EV211_12122</name>
</gene>
<evidence type="ECO:0000256" key="2">
    <source>
        <dbReference type="ARBA" id="ARBA00022448"/>
    </source>
</evidence>
<proteinExistence type="predicted"/>
<dbReference type="InterPro" id="IPR013099">
    <property type="entry name" value="K_chnl_dom"/>
</dbReference>
<keyword evidence="5" id="KW-0406">Ion transport</keyword>
<dbReference type="GO" id="GO:0008076">
    <property type="term" value="C:voltage-gated potassium channel complex"/>
    <property type="evidence" value="ECO:0007669"/>
    <property type="project" value="InterPro"/>
</dbReference>
<feature type="transmembrane region" description="Helical" evidence="8">
    <location>
        <begin position="50"/>
        <end position="72"/>
    </location>
</feature>
<evidence type="ECO:0000256" key="4">
    <source>
        <dbReference type="ARBA" id="ARBA00022989"/>
    </source>
</evidence>
<evidence type="ECO:0000256" key="7">
    <source>
        <dbReference type="ARBA" id="ARBA00023303"/>
    </source>
</evidence>
<dbReference type="PANTHER" id="PTHR11537">
    <property type="entry name" value="VOLTAGE-GATED POTASSIUM CHANNEL"/>
    <property type="match status" value="1"/>
</dbReference>
<evidence type="ECO:0000256" key="5">
    <source>
        <dbReference type="ARBA" id="ARBA00023065"/>
    </source>
</evidence>
<feature type="domain" description="Potassium channel" evidence="9">
    <location>
        <begin position="27"/>
        <end position="98"/>
    </location>
</feature>
<comment type="caution">
    <text evidence="10">The sequence shown here is derived from an EMBL/GenBank/DDBJ whole genome shotgun (WGS) entry which is preliminary data.</text>
</comment>
<evidence type="ECO:0000313" key="10">
    <source>
        <dbReference type="EMBL" id="TDP54570.1"/>
    </source>
</evidence>
<dbReference type="Proteomes" id="UP000295500">
    <property type="component" value="Unassembled WGS sequence"/>
</dbReference>
<dbReference type="EMBL" id="SNXO01000021">
    <property type="protein sequence ID" value="TDP54570.1"/>
    <property type="molecule type" value="Genomic_DNA"/>
</dbReference>
<sequence>MRKIKRVRFLWTIIKRTHAERLVYSLLVSVFVSALILCLVEPDINRYGDALWYTCVSIFTIGFGDFAAVTVIGRIVTIVVTLQALLVLAIIPGIVTSYYIDVVKENRKESVTLFMDKLERLPDLSREELEEISERVRQMTK</sequence>
<keyword evidence="7 10" id="KW-0407">Ion channel</keyword>
<protein>
    <submittedName>
        <fullName evidence="10">Voltage-gated potassium channel</fullName>
    </submittedName>
</protein>
<reference evidence="10 11" key="1">
    <citation type="submission" date="2019-03" db="EMBL/GenBank/DDBJ databases">
        <title>Genomic Encyclopedia of Type Strains, Phase IV (KMG-IV): sequencing the most valuable type-strain genomes for metagenomic binning, comparative biology and taxonomic classification.</title>
        <authorList>
            <person name="Goeker M."/>
        </authorList>
    </citation>
    <scope>NUCLEOTIDE SEQUENCE [LARGE SCALE GENOMIC DNA]</scope>
    <source>
        <strain evidence="10 11">DSM 28287</strain>
    </source>
</reference>
<evidence type="ECO:0000256" key="8">
    <source>
        <dbReference type="SAM" id="Phobius"/>
    </source>
</evidence>
<evidence type="ECO:0000256" key="6">
    <source>
        <dbReference type="ARBA" id="ARBA00023136"/>
    </source>
</evidence>
<evidence type="ECO:0000313" key="11">
    <source>
        <dbReference type="Proteomes" id="UP000295500"/>
    </source>
</evidence>
<dbReference type="GO" id="GO:0005249">
    <property type="term" value="F:voltage-gated potassium channel activity"/>
    <property type="evidence" value="ECO:0007669"/>
    <property type="project" value="InterPro"/>
</dbReference>
<feature type="transmembrane region" description="Helical" evidence="8">
    <location>
        <begin position="21"/>
        <end position="44"/>
    </location>
</feature>
<dbReference type="Pfam" id="PF07885">
    <property type="entry name" value="Ion_trans_2"/>
    <property type="match status" value="1"/>
</dbReference>
<keyword evidence="6 8" id="KW-0472">Membrane</keyword>
<evidence type="ECO:0000259" key="9">
    <source>
        <dbReference type="Pfam" id="PF07885"/>
    </source>
</evidence>
<organism evidence="10 11">
    <name type="scientific">Aminicella lysinilytica</name>
    <dbReference type="NCBI Taxonomy" id="433323"/>
    <lineage>
        <taxon>Bacteria</taxon>
        <taxon>Bacillati</taxon>
        <taxon>Bacillota</taxon>
        <taxon>Clostridia</taxon>
        <taxon>Peptostreptococcales</taxon>
        <taxon>Anaerovoracaceae</taxon>
        <taxon>Aminicella</taxon>
    </lineage>
</organism>
<feature type="transmembrane region" description="Helical" evidence="8">
    <location>
        <begin position="79"/>
        <end position="100"/>
    </location>
</feature>
<dbReference type="InterPro" id="IPR028325">
    <property type="entry name" value="VG_K_chnl"/>
</dbReference>
<dbReference type="Gene3D" id="1.10.287.70">
    <property type="match status" value="1"/>
</dbReference>
<name>A0A4R6Q1D1_9FIRM</name>
<keyword evidence="11" id="KW-1185">Reference proteome</keyword>
<dbReference type="SUPFAM" id="SSF81324">
    <property type="entry name" value="Voltage-gated potassium channels"/>
    <property type="match status" value="1"/>
</dbReference>
<evidence type="ECO:0000256" key="1">
    <source>
        <dbReference type="ARBA" id="ARBA00004141"/>
    </source>
</evidence>
<dbReference type="GO" id="GO:0001508">
    <property type="term" value="P:action potential"/>
    <property type="evidence" value="ECO:0007669"/>
    <property type="project" value="TreeGrafter"/>
</dbReference>
<accession>A0A4R6Q1D1</accession>